<reference evidence="8 9" key="1">
    <citation type="submission" date="2016-11" db="EMBL/GenBank/DDBJ databases">
        <title>Sphingorhabdus sp. LPB0140, isolated from marine environment.</title>
        <authorList>
            <person name="Kim E."/>
            <person name="Yi H."/>
        </authorList>
    </citation>
    <scope>NUCLEOTIDE SEQUENCE [LARGE SCALE GENOMIC DNA]</scope>
    <source>
        <strain evidence="8 9">LPB0140</strain>
    </source>
</reference>
<gene>
    <name evidence="8" type="ORF">LPB140_01510</name>
</gene>
<dbReference type="STRING" id="1913578.LPB140_01510"/>
<name>A0A1L3J9C4_9SPHN</name>
<dbReference type="Proteomes" id="UP000242561">
    <property type="component" value="Chromosome"/>
</dbReference>
<evidence type="ECO:0000259" key="7">
    <source>
        <dbReference type="Pfam" id="PF00326"/>
    </source>
</evidence>
<feature type="chain" id="PRO_5011956139" evidence="6">
    <location>
        <begin position="28"/>
        <end position="699"/>
    </location>
</feature>
<keyword evidence="3 6" id="KW-0732">Signal</keyword>
<dbReference type="AlphaFoldDB" id="A0A1L3J9C4"/>
<feature type="domain" description="Peptidase S9 prolyl oligopeptidase catalytic" evidence="7">
    <location>
        <begin position="488"/>
        <end position="697"/>
    </location>
</feature>
<accession>A0A1L3J9C4</accession>
<evidence type="ECO:0000256" key="2">
    <source>
        <dbReference type="ARBA" id="ARBA00022670"/>
    </source>
</evidence>
<keyword evidence="2" id="KW-0645">Protease</keyword>
<dbReference type="PANTHER" id="PTHR42776:SF13">
    <property type="entry name" value="DIPEPTIDYL-PEPTIDASE 5"/>
    <property type="match status" value="1"/>
</dbReference>
<evidence type="ECO:0000256" key="4">
    <source>
        <dbReference type="ARBA" id="ARBA00022801"/>
    </source>
</evidence>
<dbReference type="Gene3D" id="3.40.50.1820">
    <property type="entry name" value="alpha/beta hydrolase"/>
    <property type="match status" value="1"/>
</dbReference>
<dbReference type="Pfam" id="PF00326">
    <property type="entry name" value="Peptidase_S9"/>
    <property type="match status" value="1"/>
</dbReference>
<dbReference type="GO" id="GO:0006508">
    <property type="term" value="P:proteolysis"/>
    <property type="evidence" value="ECO:0007669"/>
    <property type="project" value="UniProtKB-KW"/>
</dbReference>
<evidence type="ECO:0000256" key="3">
    <source>
        <dbReference type="ARBA" id="ARBA00022729"/>
    </source>
</evidence>
<dbReference type="RefSeq" id="WP_072558370.1">
    <property type="nucleotide sequence ID" value="NZ_CP018154.1"/>
</dbReference>
<dbReference type="EMBL" id="CP018154">
    <property type="protein sequence ID" value="APG61724.1"/>
    <property type="molecule type" value="Genomic_DNA"/>
</dbReference>
<feature type="signal peptide" evidence="6">
    <location>
        <begin position="1"/>
        <end position="27"/>
    </location>
</feature>
<comment type="similarity">
    <text evidence="1">Belongs to the peptidase S9C family.</text>
</comment>
<proteinExistence type="inferred from homology"/>
<dbReference type="FunFam" id="3.40.50.1820:FF:000028">
    <property type="entry name" value="S9 family peptidase"/>
    <property type="match status" value="1"/>
</dbReference>
<dbReference type="InterPro" id="IPR011659">
    <property type="entry name" value="WD40"/>
</dbReference>
<evidence type="ECO:0000313" key="9">
    <source>
        <dbReference type="Proteomes" id="UP000242561"/>
    </source>
</evidence>
<dbReference type="GO" id="GO:0004252">
    <property type="term" value="F:serine-type endopeptidase activity"/>
    <property type="evidence" value="ECO:0007669"/>
    <property type="project" value="TreeGrafter"/>
</dbReference>
<evidence type="ECO:0000256" key="6">
    <source>
        <dbReference type="SAM" id="SignalP"/>
    </source>
</evidence>
<dbReference type="Pfam" id="PF07676">
    <property type="entry name" value="PD40"/>
    <property type="match status" value="3"/>
</dbReference>
<dbReference type="Gene3D" id="2.120.10.30">
    <property type="entry name" value="TolB, C-terminal domain"/>
    <property type="match status" value="2"/>
</dbReference>
<sequence>MKHLFKKQFAATLFAATSMILVQPAFAKSADASPRAMTEVDLATLKRIGSPTVSPNGEYVVYQLRETDLTANKGRTDLYLVQLNIAEQEPVKIASKPEFNEHSPAFSSDGKLLYYISNEGGSDQLYYYDMDSQTSTQASNLATDIAGFKLAHKGDKIALWGDIGRECPTFGCKDDGNTATPGPGTGREYTQNFVRHWDSWETPGNYSRIFTFDMVDGKVSGDGVAMDGKGEGRLIGDAPSKPFGGGEEIAWTPSGNGVLFAARKADANEPLSTNLDIYGNNASTGEDLVNLTIDNEATDTMPISSPDGKWLAYAAMARAGYESDKLTLMLLNPVDGTRKALTENWDRSVGSIAWAPDSQSLLVTAGDTLEHPMFRVDLSGKVTRLTGDGNVNDVTPLTDGSILYSMNTVLMPSDLYIMDAAGKSRKITDVNAGQLAELNPVVQQKFDFAGANGDQVFGMIIKPANVKGPLPVAFVVHGGPQGSFGNSWSYRWNPRVIASQGYAVVTVDFHGSTGYGQAFTDSINKDWGGKPLEDLKLGLAAAGKIDPQADITNACALGASYGGYMMNWIAGNWNDGFKCLVTHAGVFDLRAMSMETEELWFDEWDHGGPWWSRTDAEKWNPVNHITKWKTPTLVIHGEKDFRIPYSQSLAAFTVLQRQGIESKLLIFPDENHWINKPNNSIQWHNNVFNWLDSHLKKAK</sequence>
<keyword evidence="4" id="KW-0378">Hydrolase</keyword>
<dbReference type="PANTHER" id="PTHR42776">
    <property type="entry name" value="SERINE PEPTIDASE S9 FAMILY MEMBER"/>
    <property type="match status" value="1"/>
</dbReference>
<keyword evidence="5" id="KW-0720">Serine protease</keyword>
<dbReference type="InterPro" id="IPR001375">
    <property type="entry name" value="Peptidase_S9_cat"/>
</dbReference>
<keyword evidence="9" id="KW-1185">Reference proteome</keyword>
<dbReference type="KEGG" id="sphl:LPB140_01510"/>
<dbReference type="SUPFAM" id="SSF82171">
    <property type="entry name" value="DPP6 N-terminal domain-like"/>
    <property type="match status" value="1"/>
</dbReference>
<evidence type="ECO:0000256" key="1">
    <source>
        <dbReference type="ARBA" id="ARBA00010040"/>
    </source>
</evidence>
<evidence type="ECO:0000313" key="8">
    <source>
        <dbReference type="EMBL" id="APG61724.1"/>
    </source>
</evidence>
<evidence type="ECO:0000256" key="5">
    <source>
        <dbReference type="ARBA" id="ARBA00022825"/>
    </source>
</evidence>
<dbReference type="SUPFAM" id="SSF53474">
    <property type="entry name" value="alpha/beta-Hydrolases"/>
    <property type="match status" value="1"/>
</dbReference>
<organism evidence="8 9">
    <name type="scientific">Sphingorhabdus lutea</name>
    <dbReference type="NCBI Taxonomy" id="1913578"/>
    <lineage>
        <taxon>Bacteria</taxon>
        <taxon>Pseudomonadati</taxon>
        <taxon>Pseudomonadota</taxon>
        <taxon>Alphaproteobacteria</taxon>
        <taxon>Sphingomonadales</taxon>
        <taxon>Sphingomonadaceae</taxon>
        <taxon>Sphingorhabdus</taxon>
    </lineage>
</organism>
<dbReference type="InterPro" id="IPR011042">
    <property type="entry name" value="6-blade_b-propeller_TolB-like"/>
</dbReference>
<dbReference type="InterPro" id="IPR029058">
    <property type="entry name" value="AB_hydrolase_fold"/>
</dbReference>
<protein>
    <submittedName>
        <fullName evidence="8">Peptidase S9</fullName>
    </submittedName>
</protein>